<proteinExistence type="predicted"/>
<dbReference type="HOGENOM" id="CLU_439922_0_0_12"/>
<dbReference type="Proteomes" id="UP000005737">
    <property type="component" value="Unassembled WGS sequence"/>
</dbReference>
<name>H2CEQ5_9LEPT</name>
<dbReference type="EMBL" id="JH597773">
    <property type="protein sequence ID" value="EHQ06667.1"/>
    <property type="molecule type" value="Genomic_DNA"/>
</dbReference>
<reference evidence="2 3" key="1">
    <citation type="submission" date="2011-10" db="EMBL/GenBank/DDBJ databases">
        <title>The Improved High-Quality Draft genome of Leptonema illini DSM 21528.</title>
        <authorList>
            <consortium name="US DOE Joint Genome Institute (JGI-PGF)"/>
            <person name="Lucas S."/>
            <person name="Copeland A."/>
            <person name="Lapidus A."/>
            <person name="Glavina del Rio T."/>
            <person name="Dalin E."/>
            <person name="Tice H."/>
            <person name="Bruce D."/>
            <person name="Goodwin L."/>
            <person name="Pitluck S."/>
            <person name="Peters L."/>
            <person name="Mikhailova N."/>
            <person name="Held B."/>
            <person name="Kyrpides N."/>
            <person name="Mavromatis K."/>
            <person name="Ivanova N."/>
            <person name="Markowitz V."/>
            <person name="Cheng J.-F."/>
            <person name="Hugenholtz P."/>
            <person name="Woyke T."/>
            <person name="Wu D."/>
            <person name="Gronow S."/>
            <person name="Wellnitz S."/>
            <person name="Brambilla E.-M."/>
            <person name="Klenk H.-P."/>
            <person name="Eisen J.A."/>
        </authorList>
    </citation>
    <scope>NUCLEOTIDE SEQUENCE [LARGE SCALE GENOMIC DNA]</scope>
    <source>
        <strain evidence="2 3">DSM 21528</strain>
    </source>
</reference>
<evidence type="ECO:0000313" key="3">
    <source>
        <dbReference type="Proteomes" id="UP000005737"/>
    </source>
</evidence>
<evidence type="ECO:0000256" key="1">
    <source>
        <dbReference type="SAM" id="MobiDB-lite"/>
    </source>
</evidence>
<dbReference type="AlphaFoldDB" id="H2CEQ5"/>
<gene>
    <name evidence="2" type="ORF">Lepil_1986</name>
</gene>
<dbReference type="STRING" id="183.GCA_002009735_03170"/>
<dbReference type="RefSeq" id="WP_002772335.1">
    <property type="nucleotide sequence ID" value="NZ_JH597773.1"/>
</dbReference>
<keyword evidence="3" id="KW-1185">Reference proteome</keyword>
<accession>H2CEQ5</accession>
<feature type="region of interest" description="Disordered" evidence="1">
    <location>
        <begin position="487"/>
        <end position="517"/>
    </location>
</feature>
<organism evidence="2 3">
    <name type="scientific">Leptonema illini DSM 21528</name>
    <dbReference type="NCBI Taxonomy" id="929563"/>
    <lineage>
        <taxon>Bacteria</taxon>
        <taxon>Pseudomonadati</taxon>
        <taxon>Spirochaetota</taxon>
        <taxon>Spirochaetia</taxon>
        <taxon>Leptospirales</taxon>
        <taxon>Leptospiraceae</taxon>
        <taxon>Leptonema</taxon>
    </lineage>
</organism>
<protein>
    <submittedName>
        <fullName evidence="2">Uncharacterized protein</fullName>
    </submittedName>
</protein>
<evidence type="ECO:0000313" key="2">
    <source>
        <dbReference type="EMBL" id="EHQ06667.1"/>
    </source>
</evidence>
<sequence length="621" mass="70916">MSETSTFLTAAELQAALAGMNPSALKDVGLIEQGTTAALTMTRSIRSLKGPEHLFSSPEDLRLLVQRNIVNEYVWLDYQVDSGRLSTRKVFIRPASLRTSDADRIVQDCDEMSALSLACYLHHREKVGFLAETPTAVFRGLLDRHRLIEALGTLESHTMEGLLESYDLPDRTIGRVMQILNRPCSELFLHFQSSREIPPGVLEAVENRGEQVFLYAIAPERHILFPDPALLIQPGDDDLVEQPTYAEWLYQAHLETARSLALQVESSAEGFDYETLRALFDQHASLRSDDAWPGIQSFHDALRRLHDLVEILRQMRLEAALDFAYTDMLSVLNMQLRPVSITAETLTPPPFLLKRLADPLRIFKQFLERAKKDPEVLVHQGSRGEHFFLFRSNLIQAFIDHRSQRTLLHLMAKQNGIPGGIYDFVAQSAGLTEAARRLQEELLLAIRRWEDDRKREIAKSERSKKSIFQRLIDWVLTVLGLMPSAPVNDESTVPEATPATTASRRKRPSAPAERRKTLPSRVEQAVSFVERKFDGLIWVDDVVEALASPNMNADAVSDMLFYDREQRFKEIRALSKLRRLYIRMELLENPEWMKKTIQALETTSRMPHHLALLDYLKKDED</sequence>